<sequence length="81" mass="10019">MYVFDKVEVDYENFTNTEYGEQCKIYRFSLVGLNSEIKSKIYSIKFRKLLKYQWYVDLQIWIMKMRKKTFVQNVLGREYYG</sequence>
<proteinExistence type="predicted"/>
<gene>
    <name evidence="1" type="ORF">nattely_56</name>
</gene>
<reference evidence="2" key="1">
    <citation type="submission" date="2020-02" db="EMBL/GenBank/DDBJ databases">
        <authorList>
            <person name="Olsen N.S."/>
            <person name="Forero-Junco L."/>
            <person name="Kot W."/>
            <person name="Hansen L.H."/>
        </authorList>
    </citation>
    <scope>NUCLEOTIDE SEQUENCE [LARGE SCALE GENOMIC DNA]</scope>
</reference>
<protein>
    <submittedName>
        <fullName evidence="1">Uncharacterized protein</fullName>
    </submittedName>
</protein>
<accession>A0A6G9LKR6</accession>
<organism evidence="1 2">
    <name type="scientific">Enterococcus phage nattely</name>
    <dbReference type="NCBI Taxonomy" id="2719593"/>
    <lineage>
        <taxon>Viruses</taxon>
        <taxon>Duplodnaviria</taxon>
        <taxon>Heunggongvirae</taxon>
        <taxon>Uroviricota</taxon>
        <taxon>Caudoviricetes</taxon>
        <taxon>Andrewesvirinae</taxon>
        <taxon>Vipetofemvirus</taxon>
        <taxon>Vipetofemvirus nattely</taxon>
    </lineage>
</organism>
<dbReference type="EMBL" id="MT119360">
    <property type="protein sequence ID" value="QIQ66223.1"/>
    <property type="molecule type" value="Genomic_DNA"/>
</dbReference>
<name>A0A6G9LKR6_9CAUD</name>
<evidence type="ECO:0000313" key="1">
    <source>
        <dbReference type="EMBL" id="QIQ66223.1"/>
    </source>
</evidence>
<keyword evidence="2" id="KW-1185">Reference proteome</keyword>
<evidence type="ECO:0000313" key="2">
    <source>
        <dbReference type="Proteomes" id="UP000501773"/>
    </source>
</evidence>
<dbReference type="Proteomes" id="UP000501773">
    <property type="component" value="Segment"/>
</dbReference>